<evidence type="ECO:0000313" key="8">
    <source>
        <dbReference type="Proteomes" id="UP000279259"/>
    </source>
</evidence>
<feature type="transmembrane region" description="Helical" evidence="6">
    <location>
        <begin position="285"/>
        <end position="305"/>
    </location>
</feature>
<evidence type="ECO:0000256" key="2">
    <source>
        <dbReference type="ARBA" id="ARBA00022448"/>
    </source>
</evidence>
<dbReference type="OrthoDB" id="6730379at2759"/>
<feature type="transmembrane region" description="Helical" evidence="6">
    <location>
        <begin position="24"/>
        <end position="42"/>
    </location>
</feature>
<feature type="transmembrane region" description="Helical" evidence="6">
    <location>
        <begin position="54"/>
        <end position="76"/>
    </location>
</feature>
<dbReference type="GO" id="GO:0016020">
    <property type="term" value="C:membrane"/>
    <property type="evidence" value="ECO:0007669"/>
    <property type="project" value="UniProtKB-SubCell"/>
</dbReference>
<evidence type="ECO:0000256" key="5">
    <source>
        <dbReference type="ARBA" id="ARBA00023136"/>
    </source>
</evidence>
<dbReference type="Proteomes" id="UP000279259">
    <property type="component" value="Unassembled WGS sequence"/>
</dbReference>
<dbReference type="Gene3D" id="1.20.1250.20">
    <property type="entry name" value="MFS general substrate transporter like domains"/>
    <property type="match status" value="1"/>
</dbReference>
<dbReference type="GO" id="GO:0033229">
    <property type="term" value="F:cysteine transmembrane transporter activity"/>
    <property type="evidence" value="ECO:0007669"/>
    <property type="project" value="TreeGrafter"/>
</dbReference>
<evidence type="ECO:0000256" key="3">
    <source>
        <dbReference type="ARBA" id="ARBA00022692"/>
    </source>
</evidence>
<dbReference type="PANTHER" id="PTHR43791:SF63">
    <property type="entry name" value="HIGH AFFINITY CYSTEINE TRANSPORTER"/>
    <property type="match status" value="1"/>
</dbReference>
<feature type="transmembrane region" description="Helical" evidence="6">
    <location>
        <begin position="347"/>
        <end position="368"/>
    </location>
</feature>
<comment type="subcellular location">
    <subcellularLocation>
        <location evidence="1">Membrane</location>
        <topology evidence="1">Multi-pass membrane protein</topology>
    </subcellularLocation>
</comment>
<dbReference type="InterPro" id="IPR011701">
    <property type="entry name" value="MFS"/>
</dbReference>
<dbReference type="Pfam" id="PF07690">
    <property type="entry name" value="MFS_1"/>
    <property type="match status" value="1"/>
</dbReference>
<keyword evidence="8" id="KW-1185">Reference proteome</keyword>
<reference evidence="7 8" key="1">
    <citation type="submission" date="2018-11" db="EMBL/GenBank/DDBJ databases">
        <title>Genome sequence of Saitozyma podzolica DSM 27192.</title>
        <authorList>
            <person name="Aliyu H."/>
            <person name="Gorte O."/>
            <person name="Ochsenreither K."/>
        </authorList>
    </citation>
    <scope>NUCLEOTIDE SEQUENCE [LARGE SCALE GENOMIC DNA]</scope>
    <source>
        <strain evidence="7 8">DSM 27192</strain>
    </source>
</reference>
<feature type="transmembrane region" description="Helical" evidence="6">
    <location>
        <begin position="128"/>
        <end position="149"/>
    </location>
</feature>
<dbReference type="EMBL" id="RSCD01000001">
    <property type="protein sequence ID" value="RSH95846.1"/>
    <property type="molecule type" value="Genomic_DNA"/>
</dbReference>
<evidence type="ECO:0000256" key="1">
    <source>
        <dbReference type="ARBA" id="ARBA00004141"/>
    </source>
</evidence>
<keyword evidence="3 6" id="KW-0812">Transmembrane</keyword>
<proteinExistence type="predicted"/>
<protein>
    <recommendedName>
        <fullName evidence="9">Major facilitator superfamily (MFS) profile domain-containing protein</fullName>
    </recommendedName>
</protein>
<feature type="transmembrane region" description="Helical" evidence="6">
    <location>
        <begin position="317"/>
        <end position="335"/>
    </location>
</feature>
<keyword evidence="5 6" id="KW-0472">Membrane</keyword>
<evidence type="ECO:0008006" key="9">
    <source>
        <dbReference type="Google" id="ProtNLM"/>
    </source>
</evidence>
<feature type="transmembrane region" description="Helical" evidence="6">
    <location>
        <begin position="161"/>
        <end position="181"/>
    </location>
</feature>
<gene>
    <name evidence="7" type="ORF">EHS25_000939</name>
</gene>
<keyword evidence="2" id="KW-0813">Transport</keyword>
<sequence length="445" mass="49375">MACSQASEAVMGIKTDANLNAVQYSWLTTIVYLCELVCMYPFNRMFQSLPVAKIICIAVICWGIVVSLTAVCHDFIDLMVVRGLLGMLSVLLKMQPDVSKGAFETAIQPGFLTVTSLWYIRGEQAQTIAYWYSMNGLTSIFTGLLTYGCSQYKGVIKSWQLMFLILGLLTFSWGCFALWWVPDSPTRAKCFSDEDKRLMVERMRQNQHLINNSSGTKCERQFSTHTCIVLSTLPSGGIGAYNGLITNALGFSVLQVDLLAMASGAVTLCCIFGAVFFYRWTRWTIGTAALCILPQIACVVTMMTVTPNAQNKGGVLIAYYLFYFNQAQIILLLSLTSQNVAGGTKKAIAVACTWAGAMVGNMIGPQVFAMATPPRYIKGFAVSLGVYCAMSAILLYLYFSYRTINRSRDKARVDKRGSAEERPEDLDMAFDDLTDRENVNFRYNI</sequence>
<feature type="transmembrane region" description="Helical" evidence="6">
    <location>
        <begin position="380"/>
        <end position="399"/>
    </location>
</feature>
<name>A0A427YXN6_9TREE</name>
<evidence type="ECO:0000313" key="7">
    <source>
        <dbReference type="EMBL" id="RSH95846.1"/>
    </source>
</evidence>
<evidence type="ECO:0000256" key="6">
    <source>
        <dbReference type="SAM" id="Phobius"/>
    </source>
</evidence>
<dbReference type="InterPro" id="IPR036259">
    <property type="entry name" value="MFS_trans_sf"/>
</dbReference>
<evidence type="ECO:0000256" key="4">
    <source>
        <dbReference type="ARBA" id="ARBA00022989"/>
    </source>
</evidence>
<feature type="transmembrane region" description="Helical" evidence="6">
    <location>
        <begin position="258"/>
        <end position="278"/>
    </location>
</feature>
<dbReference type="PANTHER" id="PTHR43791">
    <property type="entry name" value="PERMEASE-RELATED"/>
    <property type="match status" value="1"/>
</dbReference>
<comment type="caution">
    <text evidence="7">The sequence shown here is derived from an EMBL/GenBank/DDBJ whole genome shotgun (WGS) entry which is preliminary data.</text>
</comment>
<organism evidence="7 8">
    <name type="scientific">Saitozyma podzolica</name>
    <dbReference type="NCBI Taxonomy" id="1890683"/>
    <lineage>
        <taxon>Eukaryota</taxon>
        <taxon>Fungi</taxon>
        <taxon>Dikarya</taxon>
        <taxon>Basidiomycota</taxon>
        <taxon>Agaricomycotina</taxon>
        <taxon>Tremellomycetes</taxon>
        <taxon>Tremellales</taxon>
        <taxon>Trimorphomycetaceae</taxon>
        <taxon>Saitozyma</taxon>
    </lineage>
</organism>
<dbReference type="AlphaFoldDB" id="A0A427YXN6"/>
<dbReference type="SUPFAM" id="SSF103473">
    <property type="entry name" value="MFS general substrate transporter"/>
    <property type="match status" value="1"/>
</dbReference>
<keyword evidence="4 6" id="KW-1133">Transmembrane helix</keyword>
<accession>A0A427YXN6</accession>